<keyword evidence="1" id="KW-0472">Membrane</keyword>
<dbReference type="Proteomes" id="UP000183190">
    <property type="component" value="Unassembled WGS sequence"/>
</dbReference>
<dbReference type="OrthoDB" id="1640349at2"/>
<protein>
    <submittedName>
        <fullName evidence="2">Similar to stage IV sporulation protein</fullName>
    </submittedName>
</protein>
<organism evidence="2 3">
    <name type="scientific">Ruminococcus flavefaciens</name>
    <dbReference type="NCBI Taxonomy" id="1265"/>
    <lineage>
        <taxon>Bacteria</taxon>
        <taxon>Bacillati</taxon>
        <taxon>Bacillota</taxon>
        <taxon>Clostridia</taxon>
        <taxon>Eubacteriales</taxon>
        <taxon>Oscillospiraceae</taxon>
        <taxon>Ruminococcus</taxon>
    </lineage>
</organism>
<dbReference type="Pfam" id="PF06898">
    <property type="entry name" value="YqfD"/>
    <property type="match status" value="1"/>
</dbReference>
<keyword evidence="1" id="KW-1133">Transmembrane helix</keyword>
<keyword evidence="1" id="KW-0812">Transmembrane</keyword>
<gene>
    <name evidence="2" type="ORF">SAMN02910265_01369</name>
</gene>
<dbReference type="EMBL" id="FNWV01000004">
    <property type="protein sequence ID" value="SEH55157.1"/>
    <property type="molecule type" value="Genomic_DNA"/>
</dbReference>
<evidence type="ECO:0000313" key="3">
    <source>
        <dbReference type="Proteomes" id="UP000183190"/>
    </source>
</evidence>
<evidence type="ECO:0000313" key="2">
    <source>
        <dbReference type="EMBL" id="SEH55157.1"/>
    </source>
</evidence>
<dbReference type="InterPro" id="IPR010690">
    <property type="entry name" value="YqfD"/>
</dbReference>
<reference evidence="2 3" key="1">
    <citation type="submission" date="2016-10" db="EMBL/GenBank/DDBJ databases">
        <authorList>
            <person name="de Groot N.N."/>
        </authorList>
    </citation>
    <scope>NUCLEOTIDE SEQUENCE [LARGE SCALE GENOMIC DNA]</scope>
    <source>
        <strain evidence="2 3">YAD2003</strain>
    </source>
</reference>
<name>A0A1H6J6K1_RUMFL</name>
<proteinExistence type="predicted"/>
<accession>A0A1H6J6K1</accession>
<evidence type="ECO:0000256" key="1">
    <source>
        <dbReference type="SAM" id="Phobius"/>
    </source>
</evidence>
<dbReference type="AlphaFoldDB" id="A0A1H6J6K1"/>
<sequence>MSVKLRGSMRINAQGKKLYKFINLMHENRIECRGQYCRGEIFRGDVFNRDMKRIRELAKECGVELKAAEYDSLSARLRRYRKRIGLFMGLIFSALSVLYFSQTIVTIEIEGNTSISDDIILSALAELDVKAGTPLYRLDLRECQNRLKTMVEGIAWAGIRHTGSRIAVQIREAEPKPDMSLERVPCNIVASRDAVISSVLVQSGELKHIVGDYVPKGTLLISGVSDGPKGKTFIYHAMGDIRGTYEETVSFSAPFISQELAPTGKRKKLRRLRLFSLDIPLSFGHNDYAHSDAVNSQKRLELFGKELPIGIDRTDITELSPVENTFTEEELSQRLMERVYLYENNFLDGDTRMISRTIDTVKTNDTLTLNVKYTLESSIAQQKDIFIK</sequence>
<feature type="transmembrane region" description="Helical" evidence="1">
    <location>
        <begin position="84"/>
        <end position="101"/>
    </location>
</feature>